<gene>
    <name evidence="1" type="ORF">POREN0001_1615</name>
</gene>
<accession>C3J7L8</accession>
<organism evidence="1 2">
    <name type="scientific">Porphyromonas endodontalis (strain ATCC 35406 / DSM 24491 / JCM 8526 / CCUG 16442 / BCRC 14492 / NCTC 13058 / HG 370)</name>
    <name type="common">Bacteroides endodontalis</name>
    <dbReference type="NCBI Taxonomy" id="553175"/>
    <lineage>
        <taxon>Bacteria</taxon>
        <taxon>Pseudomonadati</taxon>
        <taxon>Bacteroidota</taxon>
        <taxon>Bacteroidia</taxon>
        <taxon>Bacteroidales</taxon>
        <taxon>Porphyromonadaceae</taxon>
        <taxon>Porphyromonas</taxon>
    </lineage>
</organism>
<keyword evidence="2" id="KW-1185">Reference proteome</keyword>
<dbReference type="AlphaFoldDB" id="C3J7L8"/>
<name>C3J7L8_POREA</name>
<protein>
    <submittedName>
        <fullName evidence="1">Uncharacterized protein</fullName>
    </submittedName>
</protein>
<dbReference type="Proteomes" id="UP000004295">
    <property type="component" value="Unassembled WGS sequence"/>
</dbReference>
<evidence type="ECO:0000313" key="1">
    <source>
        <dbReference type="EMBL" id="EEN83818.1"/>
    </source>
</evidence>
<evidence type="ECO:0000313" key="2">
    <source>
        <dbReference type="Proteomes" id="UP000004295"/>
    </source>
</evidence>
<sequence>MRIMGRSKMVNYYPSKSVETKGIAFNEGSPMGDLVLF</sequence>
<comment type="caution">
    <text evidence="1">The sequence shown here is derived from an EMBL/GenBank/DDBJ whole genome shotgun (WGS) entry which is preliminary data.</text>
</comment>
<dbReference type="STRING" id="553175.POREN0001_1615"/>
<proteinExistence type="predicted"/>
<dbReference type="EMBL" id="ACNN01000002">
    <property type="protein sequence ID" value="EEN83818.1"/>
    <property type="molecule type" value="Genomic_DNA"/>
</dbReference>
<reference evidence="1 2" key="1">
    <citation type="submission" date="2009-04" db="EMBL/GenBank/DDBJ databases">
        <authorList>
            <person name="Sebastian Y."/>
            <person name="Madupu R."/>
            <person name="Durkin A.S."/>
            <person name="Torralba M."/>
            <person name="Methe B."/>
            <person name="Sutton G.G."/>
            <person name="Strausberg R.L."/>
            <person name="Nelson K.E."/>
        </authorList>
    </citation>
    <scope>NUCLEOTIDE SEQUENCE [LARGE SCALE GENOMIC DNA]</scope>
    <source>
        <strain evidence="2">ATCC 35406 / BCRC 14492 / JCM 8526 / NCTC 13058 / HG 370</strain>
    </source>
</reference>